<sequence>MVSHPVNPVIQRRQLATALRDARGRAEKTIVEVAEHLMCSTAKISRMETGQRPASPRDVRDLCAFYEIDDEERERLIALARDGRQRGWWEGHNLAPVYSTYVGFEAVAISIQDYKSSIVPGFLQTNDYAQAIIRGFFAEPDPLLTDRLARTRMERQSLLFDRESPPSIHSIMDEAAMRRVVGSNDIMAEQLQRLISDTEAFDLRVQIVPFSAGAHAGVETTFSILSFGDAAVPTAVFAEDVFGIMQLDHSDLVRCEQIFQHLAKAALPPDESLAFIKKIIREYVNRDS</sequence>
<evidence type="ECO:0000313" key="3">
    <source>
        <dbReference type="Proteomes" id="UP000612899"/>
    </source>
</evidence>
<evidence type="ECO:0000313" key="2">
    <source>
        <dbReference type="EMBL" id="GIH02569.1"/>
    </source>
</evidence>
<evidence type="ECO:0000259" key="1">
    <source>
        <dbReference type="PROSITE" id="PS50943"/>
    </source>
</evidence>
<dbReference type="EMBL" id="BONY01000003">
    <property type="protein sequence ID" value="GIH02569.1"/>
    <property type="molecule type" value="Genomic_DNA"/>
</dbReference>
<gene>
    <name evidence="2" type="ORF">Rhe02_06360</name>
</gene>
<protein>
    <submittedName>
        <fullName evidence="2">Transcriptional regulator</fullName>
    </submittedName>
</protein>
<dbReference type="InterPro" id="IPR043917">
    <property type="entry name" value="DUF5753"/>
</dbReference>
<dbReference type="InterPro" id="IPR010982">
    <property type="entry name" value="Lambda_DNA-bd_dom_sf"/>
</dbReference>
<dbReference type="AlphaFoldDB" id="A0A8J3Q321"/>
<feature type="domain" description="HTH cro/C1-type" evidence="1">
    <location>
        <begin position="19"/>
        <end position="73"/>
    </location>
</feature>
<keyword evidence="3" id="KW-1185">Reference proteome</keyword>
<dbReference type="SMART" id="SM00530">
    <property type="entry name" value="HTH_XRE"/>
    <property type="match status" value="1"/>
</dbReference>
<name>A0A8J3Q321_9ACTN</name>
<dbReference type="Proteomes" id="UP000612899">
    <property type="component" value="Unassembled WGS sequence"/>
</dbReference>
<dbReference type="SUPFAM" id="SSF47413">
    <property type="entry name" value="lambda repressor-like DNA-binding domains"/>
    <property type="match status" value="1"/>
</dbReference>
<dbReference type="Pfam" id="PF13560">
    <property type="entry name" value="HTH_31"/>
    <property type="match status" value="1"/>
</dbReference>
<reference evidence="2" key="1">
    <citation type="submission" date="2021-01" db="EMBL/GenBank/DDBJ databases">
        <title>Whole genome shotgun sequence of Rhizocola hellebori NBRC 109834.</title>
        <authorList>
            <person name="Komaki H."/>
            <person name="Tamura T."/>
        </authorList>
    </citation>
    <scope>NUCLEOTIDE SEQUENCE</scope>
    <source>
        <strain evidence="2">NBRC 109834</strain>
    </source>
</reference>
<dbReference type="CDD" id="cd00093">
    <property type="entry name" value="HTH_XRE"/>
    <property type="match status" value="1"/>
</dbReference>
<comment type="caution">
    <text evidence="2">The sequence shown here is derived from an EMBL/GenBank/DDBJ whole genome shotgun (WGS) entry which is preliminary data.</text>
</comment>
<proteinExistence type="predicted"/>
<accession>A0A8J3Q321</accession>
<dbReference type="Gene3D" id="1.10.260.40">
    <property type="entry name" value="lambda repressor-like DNA-binding domains"/>
    <property type="match status" value="1"/>
</dbReference>
<dbReference type="Pfam" id="PF19054">
    <property type="entry name" value="DUF5753"/>
    <property type="match status" value="1"/>
</dbReference>
<dbReference type="InterPro" id="IPR001387">
    <property type="entry name" value="Cro/C1-type_HTH"/>
</dbReference>
<organism evidence="2 3">
    <name type="scientific">Rhizocola hellebori</name>
    <dbReference type="NCBI Taxonomy" id="1392758"/>
    <lineage>
        <taxon>Bacteria</taxon>
        <taxon>Bacillati</taxon>
        <taxon>Actinomycetota</taxon>
        <taxon>Actinomycetes</taxon>
        <taxon>Micromonosporales</taxon>
        <taxon>Micromonosporaceae</taxon>
        <taxon>Rhizocola</taxon>
    </lineage>
</organism>
<dbReference type="GO" id="GO:0003677">
    <property type="term" value="F:DNA binding"/>
    <property type="evidence" value="ECO:0007669"/>
    <property type="project" value="InterPro"/>
</dbReference>
<dbReference type="PROSITE" id="PS50943">
    <property type="entry name" value="HTH_CROC1"/>
    <property type="match status" value="1"/>
</dbReference>
<dbReference type="RefSeq" id="WP_203906517.1">
    <property type="nucleotide sequence ID" value="NZ_BONY01000003.1"/>
</dbReference>